<protein>
    <submittedName>
        <fullName evidence="2">Alpha/beta fold hydrolase</fullName>
    </submittedName>
</protein>
<dbReference type="GO" id="GO:0016787">
    <property type="term" value="F:hydrolase activity"/>
    <property type="evidence" value="ECO:0007669"/>
    <property type="project" value="UniProtKB-KW"/>
</dbReference>
<organism evidence="2 3">
    <name type="scientific">Neoroseomonas soli</name>
    <dbReference type="NCBI Taxonomy" id="1081025"/>
    <lineage>
        <taxon>Bacteria</taxon>
        <taxon>Pseudomonadati</taxon>
        <taxon>Pseudomonadota</taxon>
        <taxon>Alphaproteobacteria</taxon>
        <taxon>Acetobacterales</taxon>
        <taxon>Acetobacteraceae</taxon>
        <taxon>Neoroseomonas</taxon>
    </lineage>
</organism>
<dbReference type="Pfam" id="PF12697">
    <property type="entry name" value="Abhydrolase_6"/>
    <property type="match status" value="1"/>
</dbReference>
<dbReference type="InterPro" id="IPR000073">
    <property type="entry name" value="AB_hydrolase_1"/>
</dbReference>
<keyword evidence="2" id="KW-0378">Hydrolase</keyword>
<dbReference type="Proteomes" id="UP001138751">
    <property type="component" value="Unassembled WGS sequence"/>
</dbReference>
<reference evidence="2" key="2">
    <citation type="journal article" date="2021" name="Syst. Appl. Microbiol.">
        <title>Roseomonas hellenica sp. nov., isolated from roots of wild-growing Alkanna tinctoria.</title>
        <authorList>
            <person name="Rat A."/>
            <person name="Naranjo H.D."/>
            <person name="Lebbe L."/>
            <person name="Cnockaert M."/>
            <person name="Krigas N."/>
            <person name="Grigoriadou K."/>
            <person name="Maloupa E."/>
            <person name="Willems A."/>
        </authorList>
    </citation>
    <scope>NUCLEOTIDE SEQUENCE</scope>
    <source>
        <strain evidence="2">LMG 31231</strain>
    </source>
</reference>
<dbReference type="InterPro" id="IPR029058">
    <property type="entry name" value="AB_hydrolase_fold"/>
</dbReference>
<dbReference type="GO" id="GO:0016020">
    <property type="term" value="C:membrane"/>
    <property type="evidence" value="ECO:0007669"/>
    <property type="project" value="TreeGrafter"/>
</dbReference>
<dbReference type="InterPro" id="IPR050266">
    <property type="entry name" value="AB_hydrolase_sf"/>
</dbReference>
<dbReference type="PANTHER" id="PTHR43798:SF33">
    <property type="entry name" value="HYDROLASE, PUTATIVE (AFU_ORTHOLOGUE AFUA_2G14860)-RELATED"/>
    <property type="match status" value="1"/>
</dbReference>
<keyword evidence="3" id="KW-1185">Reference proteome</keyword>
<comment type="caution">
    <text evidence="2">The sequence shown here is derived from an EMBL/GenBank/DDBJ whole genome shotgun (WGS) entry which is preliminary data.</text>
</comment>
<evidence type="ECO:0000313" key="3">
    <source>
        <dbReference type="Proteomes" id="UP001138751"/>
    </source>
</evidence>
<dbReference type="PANTHER" id="PTHR43798">
    <property type="entry name" value="MONOACYLGLYCEROL LIPASE"/>
    <property type="match status" value="1"/>
</dbReference>
<evidence type="ECO:0000313" key="2">
    <source>
        <dbReference type="EMBL" id="MBR0672002.1"/>
    </source>
</evidence>
<gene>
    <name evidence="2" type="ORF">GXW76_12545</name>
</gene>
<name>A0A9X9WXX3_9PROT</name>
<reference evidence="2" key="1">
    <citation type="submission" date="2020-01" db="EMBL/GenBank/DDBJ databases">
        <authorList>
            <person name="Rat A."/>
        </authorList>
    </citation>
    <scope>NUCLEOTIDE SEQUENCE</scope>
    <source>
        <strain evidence="2">LMG 31231</strain>
    </source>
</reference>
<proteinExistence type="predicted"/>
<dbReference type="AlphaFoldDB" id="A0A9X9WXX3"/>
<evidence type="ECO:0000259" key="1">
    <source>
        <dbReference type="Pfam" id="PF12697"/>
    </source>
</evidence>
<dbReference type="RefSeq" id="WP_211862373.1">
    <property type="nucleotide sequence ID" value="NZ_JAAEDM010000030.1"/>
</dbReference>
<dbReference type="EMBL" id="JAAEDM010000030">
    <property type="protein sequence ID" value="MBR0672002.1"/>
    <property type="molecule type" value="Genomic_DNA"/>
</dbReference>
<accession>A0A9X9WXX3</accession>
<feature type="domain" description="AB hydrolase-1" evidence="1">
    <location>
        <begin position="49"/>
        <end position="279"/>
    </location>
</feature>
<sequence length="291" mass="31331">MAFGEWGRNPGRDEPHPILKAAAEQAARTETPCGAGSLVWRAWGKGRPLVLLHGGSGSWRHWLRNIPVLAARRRVLCPDLPGLGDSDMPPQGATPAIIGEILRDGLAMLLPGQGYDLVGFSFGALCAGHLAAADHDRCLSLTVVGAGALGLQRSPTELVKVRHLEGAAREEANRYNLAELMFADPARIDEAALAMQDLHTRRARFKSKGYANTDSLKQAILRSRAPLACIYGEQDAIARPHVPLRLELIRSLREGARTEMIPGAGHWVAYEAAKEFNAALARILAPESAAA</sequence>
<dbReference type="Gene3D" id="3.40.50.1820">
    <property type="entry name" value="alpha/beta hydrolase"/>
    <property type="match status" value="1"/>
</dbReference>
<dbReference type="SUPFAM" id="SSF53474">
    <property type="entry name" value="alpha/beta-Hydrolases"/>
    <property type="match status" value="1"/>
</dbReference>